<dbReference type="AlphaFoldDB" id="A0A0M2KIY7"/>
<accession>A0A0M2KIY7</accession>
<sequence length="75" mass="7989">MAIVMQITIEQDTTGVSTNIKAGGPCTEVEAAHAAFLHQSIIAALESKEGFKHDGPTVCETKKLQPTDGENKNVH</sequence>
<feature type="region of interest" description="Disordered" evidence="1">
    <location>
        <begin position="52"/>
        <end position="75"/>
    </location>
</feature>
<keyword evidence="3" id="KW-1185">Reference proteome</keyword>
<evidence type="ECO:0000256" key="1">
    <source>
        <dbReference type="SAM" id="MobiDB-lite"/>
    </source>
</evidence>
<dbReference type="RefSeq" id="WP_016191238.1">
    <property type="nucleotide sequence ID" value="NZ_CP089932.1"/>
</dbReference>
<comment type="caution">
    <text evidence="2">The sequence shown here is derived from an EMBL/GenBank/DDBJ whole genome shotgun (WGS) entry which is preliminary data.</text>
</comment>
<organism evidence="2 3">
    <name type="scientific">Erwinia tracheiphila</name>
    <dbReference type="NCBI Taxonomy" id="65700"/>
    <lineage>
        <taxon>Bacteria</taxon>
        <taxon>Pseudomonadati</taxon>
        <taxon>Pseudomonadota</taxon>
        <taxon>Gammaproteobacteria</taxon>
        <taxon>Enterobacterales</taxon>
        <taxon>Erwiniaceae</taxon>
        <taxon>Erwinia</taxon>
    </lineage>
</organism>
<dbReference type="PATRIC" id="fig|65700.7.peg.4595"/>
<proteinExistence type="predicted"/>
<dbReference type="Proteomes" id="UP000033924">
    <property type="component" value="Unassembled WGS sequence"/>
</dbReference>
<evidence type="ECO:0008006" key="4">
    <source>
        <dbReference type="Google" id="ProtNLM"/>
    </source>
</evidence>
<reference evidence="2 3" key="1">
    <citation type="submission" date="2015-01" db="EMBL/GenBank/DDBJ databases">
        <title>Erwinia tracheiphila.</title>
        <authorList>
            <person name="Shapiro L.R."/>
        </authorList>
    </citation>
    <scope>NUCLEOTIDE SEQUENCE [LARGE SCALE GENOMIC DNA]</scope>
    <source>
        <strain evidence="2 3">BuffGH</strain>
    </source>
</reference>
<protein>
    <recommendedName>
        <fullName evidence="4">DUF2997 domain-containing protein</fullName>
    </recommendedName>
</protein>
<name>A0A0M2KIY7_9GAMM</name>
<evidence type="ECO:0000313" key="2">
    <source>
        <dbReference type="EMBL" id="KKF36956.1"/>
    </source>
</evidence>
<dbReference type="EMBL" id="JXNU01000003">
    <property type="protein sequence ID" value="KKF36956.1"/>
    <property type="molecule type" value="Genomic_DNA"/>
</dbReference>
<gene>
    <name evidence="2" type="ORF">SY86_18435</name>
</gene>
<evidence type="ECO:0000313" key="3">
    <source>
        <dbReference type="Proteomes" id="UP000033924"/>
    </source>
</evidence>